<dbReference type="GO" id="GO:0005886">
    <property type="term" value="C:plasma membrane"/>
    <property type="evidence" value="ECO:0007669"/>
    <property type="project" value="UniProtKB-SubCell"/>
</dbReference>
<organism evidence="10 11">
    <name type="scientific">Salmonella enterica I</name>
    <dbReference type="NCBI Taxonomy" id="59201"/>
    <lineage>
        <taxon>Bacteria</taxon>
        <taxon>Pseudomonadati</taxon>
        <taxon>Pseudomonadota</taxon>
        <taxon>Gammaproteobacteria</taxon>
        <taxon>Enterobacterales</taxon>
        <taxon>Enterobacteriaceae</taxon>
        <taxon>Salmonella</taxon>
    </lineage>
</organism>
<keyword evidence="4" id="KW-0997">Cell inner membrane</keyword>
<dbReference type="EMBL" id="LR134190">
    <property type="protein sequence ID" value="VEB56807.1"/>
    <property type="molecule type" value="Genomic_DNA"/>
</dbReference>
<dbReference type="PROSITE" id="PS50850">
    <property type="entry name" value="MFS"/>
    <property type="match status" value="1"/>
</dbReference>
<sequence>MAWADSEAKFLIIRTLLGAAEAGFFPGMIYLTSQWFPQRNRASIMGLFYMGAPLALTLGSPLSGALLEMHGFYGAPGMVLDVRYRRPTGDWRRDIHLFLA</sequence>
<evidence type="ECO:0000256" key="7">
    <source>
        <dbReference type="ARBA" id="ARBA00023136"/>
    </source>
</evidence>
<evidence type="ECO:0000256" key="1">
    <source>
        <dbReference type="ARBA" id="ARBA00004429"/>
    </source>
</evidence>
<feature type="transmembrane region" description="Helical" evidence="8">
    <location>
        <begin position="12"/>
        <end position="32"/>
    </location>
</feature>
<name>A0A3S4HUA4_SALET</name>
<dbReference type="InterPro" id="IPR020846">
    <property type="entry name" value="MFS_dom"/>
</dbReference>
<dbReference type="AlphaFoldDB" id="A0A3S4HUA4"/>
<keyword evidence="2" id="KW-0813">Transport</keyword>
<dbReference type="Gene3D" id="1.20.1250.20">
    <property type="entry name" value="MFS general substrate transporter like domains"/>
    <property type="match status" value="1"/>
</dbReference>
<keyword evidence="3" id="KW-1003">Cell membrane</keyword>
<evidence type="ECO:0000256" key="6">
    <source>
        <dbReference type="ARBA" id="ARBA00022989"/>
    </source>
</evidence>
<dbReference type="InterPro" id="IPR011701">
    <property type="entry name" value="MFS"/>
</dbReference>
<evidence type="ECO:0000256" key="3">
    <source>
        <dbReference type="ARBA" id="ARBA00022475"/>
    </source>
</evidence>
<dbReference type="Proteomes" id="UP000269208">
    <property type="component" value="Chromosome"/>
</dbReference>
<dbReference type="PANTHER" id="PTHR43791:SF30">
    <property type="entry name" value="INNER MEMBRANE TRANSPORT PROTEIN RHMT"/>
    <property type="match status" value="1"/>
</dbReference>
<dbReference type="Pfam" id="PF07690">
    <property type="entry name" value="MFS_1"/>
    <property type="match status" value="1"/>
</dbReference>
<feature type="domain" description="Major facilitator superfamily (MFS) profile" evidence="9">
    <location>
        <begin position="1"/>
        <end position="100"/>
    </location>
</feature>
<evidence type="ECO:0000313" key="10">
    <source>
        <dbReference type="EMBL" id="VEB56807.1"/>
    </source>
</evidence>
<keyword evidence="7 8" id="KW-0472">Membrane</keyword>
<evidence type="ECO:0000256" key="8">
    <source>
        <dbReference type="SAM" id="Phobius"/>
    </source>
</evidence>
<accession>A0A3S4HUA4</accession>
<proteinExistence type="predicted"/>
<dbReference type="GO" id="GO:0022857">
    <property type="term" value="F:transmembrane transporter activity"/>
    <property type="evidence" value="ECO:0007669"/>
    <property type="project" value="InterPro"/>
</dbReference>
<evidence type="ECO:0000256" key="2">
    <source>
        <dbReference type="ARBA" id="ARBA00022448"/>
    </source>
</evidence>
<evidence type="ECO:0000256" key="4">
    <source>
        <dbReference type="ARBA" id="ARBA00022519"/>
    </source>
</evidence>
<dbReference type="InterPro" id="IPR036259">
    <property type="entry name" value="MFS_trans_sf"/>
</dbReference>
<reference evidence="10 11" key="1">
    <citation type="submission" date="2018-12" db="EMBL/GenBank/DDBJ databases">
        <authorList>
            <consortium name="Pathogen Informatics"/>
        </authorList>
    </citation>
    <scope>NUCLEOTIDE SEQUENCE [LARGE SCALE GENOMIC DNA]</scope>
    <source>
        <strain evidence="10 11">NCTC6754</strain>
    </source>
</reference>
<feature type="transmembrane region" description="Helical" evidence="8">
    <location>
        <begin position="44"/>
        <end position="67"/>
    </location>
</feature>
<keyword evidence="5 8" id="KW-0812">Transmembrane</keyword>
<keyword evidence="6 8" id="KW-1133">Transmembrane helix</keyword>
<protein>
    <submittedName>
        <fullName evidence="10">4-hydroxyphenylacetate permease</fullName>
    </submittedName>
</protein>
<dbReference type="PANTHER" id="PTHR43791">
    <property type="entry name" value="PERMEASE-RELATED"/>
    <property type="match status" value="1"/>
</dbReference>
<dbReference type="SUPFAM" id="SSF103473">
    <property type="entry name" value="MFS general substrate transporter"/>
    <property type="match status" value="1"/>
</dbReference>
<gene>
    <name evidence="10" type="primary">rhmT_3</name>
    <name evidence="10" type="ORF">NCTC6754_04562</name>
</gene>
<evidence type="ECO:0000259" key="9">
    <source>
        <dbReference type="PROSITE" id="PS50850"/>
    </source>
</evidence>
<evidence type="ECO:0000256" key="5">
    <source>
        <dbReference type="ARBA" id="ARBA00022692"/>
    </source>
</evidence>
<comment type="subcellular location">
    <subcellularLocation>
        <location evidence="1">Cell inner membrane</location>
        <topology evidence="1">Multi-pass membrane protein</topology>
    </subcellularLocation>
</comment>
<evidence type="ECO:0000313" key="11">
    <source>
        <dbReference type="Proteomes" id="UP000269208"/>
    </source>
</evidence>